<reference evidence="2" key="1">
    <citation type="submission" date="2014-08" db="EMBL/GenBank/DDBJ databases">
        <authorList>
            <person name="Sharma Rahul"/>
            <person name="Thines Marco"/>
        </authorList>
    </citation>
    <scope>NUCLEOTIDE SEQUENCE</scope>
</reference>
<sequence length="253" mass="23340">MFASTLLVSALAAVSAVAQTALTVNTPFGLTFCQPSLLSWTGGTAPYYLTINQGGSTSAVLETLLSASSATSYTWIVDIAAATSVTVAIKDSTGATNFAQAVTVAANPTGATTCGSASSAAQSASSVAATASSVSGTVSSAVAASVSSAASSATSAASSAASSISASSSAASSSIVAASKSSSVVASSSASAASKSSAAVSASASTSASVAASAASSAAAAASSAVSNAFRNVAAPVGALGVIAAGSLLLAAF</sequence>
<feature type="chain" id="PRO_5002521980" evidence="1">
    <location>
        <begin position="19"/>
        <end position="253"/>
    </location>
</feature>
<dbReference type="AlphaFoldDB" id="A0A0F7SIT9"/>
<organism evidence="2">
    <name type="scientific">Phaffia rhodozyma</name>
    <name type="common">Yeast</name>
    <name type="synonym">Xanthophyllomyces dendrorhous</name>
    <dbReference type="NCBI Taxonomy" id="264483"/>
    <lineage>
        <taxon>Eukaryota</taxon>
        <taxon>Fungi</taxon>
        <taxon>Dikarya</taxon>
        <taxon>Basidiomycota</taxon>
        <taxon>Agaricomycotina</taxon>
        <taxon>Tremellomycetes</taxon>
        <taxon>Cystofilobasidiales</taxon>
        <taxon>Mrakiaceae</taxon>
        <taxon>Phaffia</taxon>
    </lineage>
</organism>
<accession>A0A0F7SIT9</accession>
<evidence type="ECO:0000256" key="1">
    <source>
        <dbReference type="SAM" id="SignalP"/>
    </source>
</evidence>
<dbReference type="PANTHER" id="PTHR37487:SF2">
    <property type="entry name" value="EXPRESSED PROTEIN"/>
    <property type="match status" value="1"/>
</dbReference>
<name>A0A0F7SIT9_PHARH</name>
<feature type="signal peptide" evidence="1">
    <location>
        <begin position="1"/>
        <end position="18"/>
    </location>
</feature>
<dbReference type="PANTHER" id="PTHR37487">
    <property type="entry name" value="CHROMOSOME 1, WHOLE GENOME SHOTGUN SEQUENCE"/>
    <property type="match status" value="1"/>
</dbReference>
<proteinExistence type="predicted"/>
<protein>
    <submittedName>
        <fullName evidence="2">Uncharacterized protein</fullName>
    </submittedName>
</protein>
<evidence type="ECO:0000313" key="2">
    <source>
        <dbReference type="EMBL" id="CDZ97643.1"/>
    </source>
</evidence>
<dbReference type="EMBL" id="LN483249">
    <property type="protein sequence ID" value="CDZ97643.1"/>
    <property type="molecule type" value="Genomic_DNA"/>
</dbReference>
<keyword evidence="1" id="KW-0732">Signal</keyword>